<feature type="compositionally biased region" description="Polar residues" evidence="1">
    <location>
        <begin position="26"/>
        <end position="36"/>
    </location>
</feature>
<proteinExistence type="predicted"/>
<evidence type="ECO:0000256" key="1">
    <source>
        <dbReference type="SAM" id="MobiDB-lite"/>
    </source>
</evidence>
<dbReference type="AlphaFoldDB" id="A0AA40GD12"/>
<comment type="caution">
    <text evidence="2">The sequence shown here is derived from an EMBL/GenBank/DDBJ whole genome shotgun (WGS) entry which is preliminary data.</text>
</comment>
<sequence length="102" mass="11459">MPHGIKRTWRPQEREEKWLKRRVQCPLSTSGRNGRATSDVAEGTKVTVIGASNPPLMDETDLNQPQPIPSGQCEACGRCSAASGNRRGRKCQFRWRANPRGW</sequence>
<protein>
    <submittedName>
        <fullName evidence="2">Uncharacterized protein</fullName>
    </submittedName>
</protein>
<dbReference type="Proteomes" id="UP001177670">
    <property type="component" value="Unassembled WGS sequence"/>
</dbReference>
<feature type="region of interest" description="Disordered" evidence="1">
    <location>
        <begin position="26"/>
        <end position="45"/>
    </location>
</feature>
<reference evidence="2" key="1">
    <citation type="submission" date="2021-10" db="EMBL/GenBank/DDBJ databases">
        <title>Melipona bicolor Genome sequencing and assembly.</title>
        <authorList>
            <person name="Araujo N.S."/>
            <person name="Arias M.C."/>
        </authorList>
    </citation>
    <scope>NUCLEOTIDE SEQUENCE</scope>
    <source>
        <strain evidence="2">USP_2M_L1-L4_2017</strain>
        <tissue evidence="2">Whole body</tissue>
    </source>
</reference>
<organism evidence="2 3">
    <name type="scientific">Melipona bicolor</name>
    <dbReference type="NCBI Taxonomy" id="60889"/>
    <lineage>
        <taxon>Eukaryota</taxon>
        <taxon>Metazoa</taxon>
        <taxon>Ecdysozoa</taxon>
        <taxon>Arthropoda</taxon>
        <taxon>Hexapoda</taxon>
        <taxon>Insecta</taxon>
        <taxon>Pterygota</taxon>
        <taxon>Neoptera</taxon>
        <taxon>Endopterygota</taxon>
        <taxon>Hymenoptera</taxon>
        <taxon>Apocrita</taxon>
        <taxon>Aculeata</taxon>
        <taxon>Apoidea</taxon>
        <taxon>Anthophila</taxon>
        <taxon>Apidae</taxon>
        <taxon>Melipona</taxon>
    </lineage>
</organism>
<dbReference type="EMBL" id="JAHYIQ010000001">
    <property type="protein sequence ID" value="KAK1135571.1"/>
    <property type="molecule type" value="Genomic_DNA"/>
</dbReference>
<evidence type="ECO:0000313" key="3">
    <source>
        <dbReference type="Proteomes" id="UP001177670"/>
    </source>
</evidence>
<gene>
    <name evidence="2" type="ORF">K0M31_000158</name>
</gene>
<accession>A0AA40GD12</accession>
<keyword evidence="3" id="KW-1185">Reference proteome</keyword>
<evidence type="ECO:0000313" key="2">
    <source>
        <dbReference type="EMBL" id="KAK1135571.1"/>
    </source>
</evidence>
<name>A0AA40GD12_9HYME</name>